<dbReference type="GO" id="GO:0015562">
    <property type="term" value="F:efflux transmembrane transporter activity"/>
    <property type="evidence" value="ECO:0007669"/>
    <property type="project" value="InterPro"/>
</dbReference>
<evidence type="ECO:0000256" key="1">
    <source>
        <dbReference type="ARBA" id="ARBA00007613"/>
    </source>
</evidence>
<evidence type="ECO:0000256" key="2">
    <source>
        <dbReference type="SAM" id="SignalP"/>
    </source>
</evidence>
<comment type="similarity">
    <text evidence="1">Belongs to the outer membrane factor (OMF) (TC 1.B.17) family.</text>
</comment>
<feature type="signal peptide" evidence="2">
    <location>
        <begin position="1"/>
        <end position="23"/>
    </location>
</feature>
<dbReference type="PANTHER" id="PTHR30203:SF24">
    <property type="entry name" value="BLR4935 PROTEIN"/>
    <property type="match status" value="1"/>
</dbReference>
<dbReference type="Gene3D" id="1.20.1600.10">
    <property type="entry name" value="Outer membrane efflux proteins (OEP)"/>
    <property type="match status" value="1"/>
</dbReference>
<keyword evidence="2" id="KW-0732">Signal</keyword>
<dbReference type="AlphaFoldDB" id="A0A432MHX7"/>
<dbReference type="Pfam" id="PF02321">
    <property type="entry name" value="OEP"/>
    <property type="match status" value="1"/>
</dbReference>
<dbReference type="InterPro" id="IPR003423">
    <property type="entry name" value="OMP_efflux"/>
</dbReference>
<organism evidence="3 4">
    <name type="scientific">Tautonia sociabilis</name>
    <dbReference type="NCBI Taxonomy" id="2080755"/>
    <lineage>
        <taxon>Bacteria</taxon>
        <taxon>Pseudomonadati</taxon>
        <taxon>Planctomycetota</taxon>
        <taxon>Planctomycetia</taxon>
        <taxon>Isosphaerales</taxon>
        <taxon>Isosphaeraceae</taxon>
        <taxon>Tautonia</taxon>
    </lineage>
</organism>
<dbReference type="PROSITE" id="PS51257">
    <property type="entry name" value="PROKAR_LIPOPROTEIN"/>
    <property type="match status" value="1"/>
</dbReference>
<proteinExistence type="inferred from homology"/>
<dbReference type="InterPro" id="IPR010131">
    <property type="entry name" value="MdtP/NodT-like"/>
</dbReference>
<comment type="caution">
    <text evidence="3">The sequence shown here is derived from an EMBL/GenBank/DDBJ whole genome shotgun (WGS) entry which is preliminary data.</text>
</comment>
<name>A0A432MHX7_9BACT</name>
<dbReference type="Proteomes" id="UP000280296">
    <property type="component" value="Unassembled WGS sequence"/>
</dbReference>
<gene>
    <name evidence="3" type="ORF">TsocGM_14350</name>
</gene>
<evidence type="ECO:0000313" key="3">
    <source>
        <dbReference type="EMBL" id="RUL86974.1"/>
    </source>
</evidence>
<reference evidence="3 4" key="2">
    <citation type="submission" date="2019-01" db="EMBL/GenBank/DDBJ databases">
        <title>Tautonia sociabilis, a novel thermotolerant planctomycete of Isosphaeraceae family, isolated from a 4000 m deep subterranean habitat.</title>
        <authorList>
            <person name="Kovaleva O.L."/>
            <person name="Elcheninov A.G."/>
            <person name="Van Heerden E."/>
            <person name="Toshchakov S.V."/>
            <person name="Novikov A."/>
            <person name="Bonch-Osmolovskaya E.A."/>
            <person name="Kublanov I.V."/>
        </authorList>
    </citation>
    <scope>NUCLEOTIDE SEQUENCE [LARGE SCALE GENOMIC DNA]</scope>
    <source>
        <strain evidence="3 4">GM2012</strain>
    </source>
</reference>
<feature type="chain" id="PRO_5019547971" evidence="2">
    <location>
        <begin position="24"/>
        <end position="459"/>
    </location>
</feature>
<keyword evidence="4" id="KW-1185">Reference proteome</keyword>
<evidence type="ECO:0000313" key="4">
    <source>
        <dbReference type="Proteomes" id="UP000280296"/>
    </source>
</evidence>
<accession>A0A432MHX7</accession>
<reference evidence="3 4" key="1">
    <citation type="submission" date="2018-12" db="EMBL/GenBank/DDBJ databases">
        <authorList>
            <person name="Toschakov S.V."/>
        </authorList>
    </citation>
    <scope>NUCLEOTIDE SEQUENCE [LARGE SCALE GENOMIC DNA]</scope>
    <source>
        <strain evidence="3 4">GM2012</strain>
    </source>
</reference>
<sequence length="459" mass="48780">MKRISKTLLGSMIVLVATLQGCASLDPRPDYQEVGRLVARATGHPELGLPGDERDAEGQVSKILEGGLTADESVAIALRHSPRLRAVLLDAGISRAEFAQASFPENPSLAMALRFPSGGGSANLEASLLQNVAELWRLPSRRRASEASLRRAIVAVAREVSGLAYGAKAAYVRAAAGDRLATIASENREIAARFLELALARRKGGEGSGIDVGFARAELSSAEVALRSASLAAFERRAELAGRLGLITPPAELVLSESLSRPDATPPALEEVLARIPHGRLDIAAARRAVEAAQATLRYERLGFLSLLGLGAAYERPEERTGEGGGSSGAILGPSLALEIPLFDQNRAQIAKAALAHRQAEELLSALLVEATQATRAAHERLASTLAVCRLYEAEILPEREQNLELVRQAYRAGELPIASMLEAQRSLLGARVEFARALEEAALASIEFERVTGRPAQG</sequence>
<dbReference type="SUPFAM" id="SSF56954">
    <property type="entry name" value="Outer membrane efflux proteins (OEP)"/>
    <property type="match status" value="1"/>
</dbReference>
<protein>
    <submittedName>
        <fullName evidence="3">TolC family protein</fullName>
    </submittedName>
</protein>
<dbReference type="PANTHER" id="PTHR30203">
    <property type="entry name" value="OUTER MEMBRANE CATION EFFLUX PROTEIN"/>
    <property type="match status" value="1"/>
</dbReference>
<dbReference type="EMBL" id="RYZH01000027">
    <property type="protein sequence ID" value="RUL86974.1"/>
    <property type="molecule type" value="Genomic_DNA"/>
</dbReference>